<accession>A3IWM4</accession>
<dbReference type="AlphaFoldDB" id="A3IWM4"/>
<proteinExistence type="predicted"/>
<dbReference type="Proteomes" id="UP000003781">
    <property type="component" value="Unassembled WGS sequence"/>
</dbReference>
<keyword evidence="3" id="KW-1185">Reference proteome</keyword>
<evidence type="ECO:0000313" key="2">
    <source>
        <dbReference type="EMBL" id="EAZ89135.1"/>
    </source>
</evidence>
<feature type="transmembrane region" description="Helical" evidence="1">
    <location>
        <begin position="135"/>
        <end position="152"/>
    </location>
</feature>
<keyword evidence="1" id="KW-0812">Transmembrane</keyword>
<keyword evidence="1" id="KW-1133">Transmembrane helix</keyword>
<feature type="transmembrane region" description="Helical" evidence="1">
    <location>
        <begin position="95"/>
        <end position="123"/>
    </location>
</feature>
<keyword evidence="1" id="KW-0472">Membrane</keyword>
<reference evidence="2 3" key="1">
    <citation type="submission" date="2007-03" db="EMBL/GenBank/DDBJ databases">
        <authorList>
            <person name="Stal L."/>
            <person name="Ferriera S."/>
            <person name="Johnson J."/>
            <person name="Kravitz S."/>
            <person name="Beeson K."/>
            <person name="Sutton G."/>
            <person name="Rogers Y.-H."/>
            <person name="Friedman R."/>
            <person name="Frazier M."/>
            <person name="Venter J.C."/>
        </authorList>
    </citation>
    <scope>NUCLEOTIDE SEQUENCE [LARGE SCALE GENOMIC DNA]</scope>
    <source>
        <strain evidence="2 3">CCY0110</strain>
    </source>
</reference>
<name>A3IWM4_9CHRO</name>
<dbReference type="RefSeq" id="WP_008277781.1">
    <property type="nucleotide sequence ID" value="NZ_AAXW01000053.1"/>
</dbReference>
<sequence>MFNLKKLLSNPKLLSKLFWLLLLISFSIFCGFYIVQSYMNHEAISKIISWLIPFIVFIINIVLDWREMTNPNLLNETSDKPKNKLFSKQWYSENLWAIIMMIISISTMIILLIILTISGYWNITYIISDPKFDIINDWSFILLGIVGLLSSLERVERFKTILNNQFFRPLQIIISFSAFILYMIYTVNLTEVS</sequence>
<feature type="transmembrane region" description="Helical" evidence="1">
    <location>
        <begin position="17"/>
        <end position="35"/>
    </location>
</feature>
<organism evidence="2 3">
    <name type="scientific">Crocosphaera chwakensis CCY0110</name>
    <dbReference type="NCBI Taxonomy" id="391612"/>
    <lineage>
        <taxon>Bacteria</taxon>
        <taxon>Bacillati</taxon>
        <taxon>Cyanobacteriota</taxon>
        <taxon>Cyanophyceae</taxon>
        <taxon>Oscillatoriophycideae</taxon>
        <taxon>Chroococcales</taxon>
        <taxon>Aphanothecaceae</taxon>
        <taxon>Crocosphaera</taxon>
        <taxon>Crocosphaera chwakensis</taxon>
    </lineage>
</organism>
<comment type="caution">
    <text evidence="2">The sequence shown here is derived from an EMBL/GenBank/DDBJ whole genome shotgun (WGS) entry which is preliminary data.</text>
</comment>
<protein>
    <submittedName>
        <fullName evidence="2">Uncharacterized protein</fullName>
    </submittedName>
</protein>
<feature type="transmembrane region" description="Helical" evidence="1">
    <location>
        <begin position="172"/>
        <end position="190"/>
    </location>
</feature>
<evidence type="ECO:0000313" key="3">
    <source>
        <dbReference type="Proteomes" id="UP000003781"/>
    </source>
</evidence>
<feature type="transmembrane region" description="Helical" evidence="1">
    <location>
        <begin position="47"/>
        <end position="65"/>
    </location>
</feature>
<dbReference type="EMBL" id="AAXW01000053">
    <property type="protein sequence ID" value="EAZ89135.1"/>
    <property type="molecule type" value="Genomic_DNA"/>
</dbReference>
<evidence type="ECO:0000256" key="1">
    <source>
        <dbReference type="SAM" id="Phobius"/>
    </source>
</evidence>
<gene>
    <name evidence="2" type="ORF">CY0110_12087</name>
</gene>